<evidence type="ECO:0000256" key="5">
    <source>
        <dbReference type="SAM" id="SignalP"/>
    </source>
</evidence>
<evidence type="ECO:0000256" key="3">
    <source>
        <dbReference type="SAM" id="MobiDB-lite"/>
    </source>
</evidence>
<proteinExistence type="predicted"/>
<dbReference type="Gene3D" id="2.120.10.80">
    <property type="entry name" value="Kelch-type beta propeller"/>
    <property type="match status" value="1"/>
</dbReference>
<feature type="compositionally biased region" description="Polar residues" evidence="3">
    <location>
        <begin position="532"/>
        <end position="543"/>
    </location>
</feature>
<feature type="signal peptide" evidence="5">
    <location>
        <begin position="1"/>
        <end position="22"/>
    </location>
</feature>
<evidence type="ECO:0008006" key="8">
    <source>
        <dbReference type="Google" id="ProtNLM"/>
    </source>
</evidence>
<keyword evidence="4" id="KW-0812">Transmembrane</keyword>
<dbReference type="EMBL" id="JAPDFR010000001">
    <property type="protein sequence ID" value="KAK0391578.1"/>
    <property type="molecule type" value="Genomic_DNA"/>
</dbReference>
<dbReference type="SUPFAM" id="SSF50965">
    <property type="entry name" value="Galactose oxidase, central domain"/>
    <property type="match status" value="1"/>
</dbReference>
<dbReference type="InterPro" id="IPR015915">
    <property type="entry name" value="Kelch-typ_b-propeller"/>
</dbReference>
<dbReference type="Pfam" id="PF24681">
    <property type="entry name" value="Kelch_KLHDC2_KLHL20_DRC7"/>
    <property type="match status" value="1"/>
</dbReference>
<sequence length="614" mass="66098">MRTQNVCAVLGALCASAPAVQAQVENPNQSELRRRALGDSVVLGNYLYLEGGEISQNGDSGSNNGRFSRPFNLTLSLPLHRSWGVKDAEFIEIDRGNKPNNKFNSLWANEGNNRLFQWDGEGSWGDSQGAQGRQVWVMDADGDGGGKWSALDNDDFENQTAYAQMNRNAQSAAVVCDGTAYSIGGFESPLTDSRVKDNGNGNAPTRDMYTFDLESRTWNISSINDLSSPDGVFIRGKAACVTGFGDSPLVVTSGGALSSRSTTRNGVRTLDVKNITFYDVKSNQWLWQEATGDPPSGGRQQHCMVGIRSPYGSYEIFVYGGYNENNDILDDMWILTIPGFHWIRVNSSQRPRVYQSCVVAGNRQMVVVGGLSGFSGEASAWAEKDEWPNGLGVFDLTALRWLDGYDADAGNYTSPDSVREWYNEGGLDDVKWSSSAVERIFGSAKVEVDSASDPKGSSGTEESGRHKVIGDPDENSDEPKGSPAGAIAGGIVGGFVAFALVGVAFFCIRRRRMQVPPDETRSMPAEVEGSPPTDTSLRPSYSTLRPPPNDTEPFNVSSTTNATAYTGTGTGTGTGAEASIPLNGRCGPFEMPAQNGMVAELETTDIPGFKRQPA</sequence>
<gene>
    <name evidence="6" type="ORF">NLU13_1078</name>
</gene>
<organism evidence="6 7">
    <name type="scientific">Sarocladium strictum</name>
    <name type="common">Black bundle disease fungus</name>
    <name type="synonym">Acremonium strictum</name>
    <dbReference type="NCBI Taxonomy" id="5046"/>
    <lineage>
        <taxon>Eukaryota</taxon>
        <taxon>Fungi</taxon>
        <taxon>Dikarya</taxon>
        <taxon>Ascomycota</taxon>
        <taxon>Pezizomycotina</taxon>
        <taxon>Sordariomycetes</taxon>
        <taxon>Hypocreomycetidae</taxon>
        <taxon>Hypocreales</taxon>
        <taxon>Sarocladiaceae</taxon>
        <taxon>Sarocladium</taxon>
    </lineage>
</organism>
<feature type="region of interest" description="Disordered" evidence="3">
    <location>
        <begin position="517"/>
        <end position="587"/>
    </location>
</feature>
<dbReference type="Gene3D" id="1.20.5.510">
    <property type="entry name" value="Single helix bin"/>
    <property type="match status" value="1"/>
</dbReference>
<accession>A0AA39LBW2</accession>
<keyword evidence="4" id="KW-1133">Transmembrane helix</keyword>
<reference evidence="6" key="1">
    <citation type="submission" date="2022-10" db="EMBL/GenBank/DDBJ databases">
        <title>Determination and structural analysis of whole genome sequence of Sarocladium strictum F4-1.</title>
        <authorList>
            <person name="Hu L."/>
            <person name="Jiang Y."/>
        </authorList>
    </citation>
    <scope>NUCLEOTIDE SEQUENCE</scope>
    <source>
        <strain evidence="6">F4-1</strain>
    </source>
</reference>
<dbReference type="InterPro" id="IPR011043">
    <property type="entry name" value="Gal_Oxase/kelch_b-propeller"/>
</dbReference>
<evidence type="ECO:0000313" key="7">
    <source>
        <dbReference type="Proteomes" id="UP001175261"/>
    </source>
</evidence>
<feature type="chain" id="PRO_5041200757" description="Kelch repeat-containing protein" evidence="5">
    <location>
        <begin position="23"/>
        <end position="614"/>
    </location>
</feature>
<name>A0AA39LBW2_SARSR</name>
<evidence type="ECO:0000256" key="1">
    <source>
        <dbReference type="ARBA" id="ARBA00022441"/>
    </source>
</evidence>
<dbReference type="PANTHER" id="PTHR46093">
    <property type="entry name" value="ACYL-COA-BINDING DOMAIN-CONTAINING PROTEIN 5"/>
    <property type="match status" value="1"/>
</dbReference>
<comment type="caution">
    <text evidence="6">The sequence shown here is derived from an EMBL/GenBank/DDBJ whole genome shotgun (WGS) entry which is preliminary data.</text>
</comment>
<keyword evidence="2" id="KW-0677">Repeat</keyword>
<evidence type="ECO:0000256" key="4">
    <source>
        <dbReference type="SAM" id="Phobius"/>
    </source>
</evidence>
<keyword evidence="5" id="KW-0732">Signal</keyword>
<protein>
    <recommendedName>
        <fullName evidence="8">Kelch repeat-containing protein</fullName>
    </recommendedName>
</protein>
<evidence type="ECO:0000256" key="2">
    <source>
        <dbReference type="ARBA" id="ARBA00022737"/>
    </source>
</evidence>
<evidence type="ECO:0000313" key="6">
    <source>
        <dbReference type="EMBL" id="KAK0391578.1"/>
    </source>
</evidence>
<feature type="region of interest" description="Disordered" evidence="3">
    <location>
        <begin position="448"/>
        <end position="482"/>
    </location>
</feature>
<keyword evidence="1" id="KW-0880">Kelch repeat</keyword>
<dbReference type="PANTHER" id="PTHR46093:SF18">
    <property type="entry name" value="FIBRONECTIN TYPE-III DOMAIN-CONTAINING PROTEIN"/>
    <property type="match status" value="1"/>
</dbReference>
<feature type="transmembrane region" description="Helical" evidence="4">
    <location>
        <begin position="484"/>
        <end position="508"/>
    </location>
</feature>
<keyword evidence="4" id="KW-0472">Membrane</keyword>
<dbReference type="AlphaFoldDB" id="A0AA39LBW2"/>
<dbReference type="Proteomes" id="UP001175261">
    <property type="component" value="Unassembled WGS sequence"/>
</dbReference>
<keyword evidence="7" id="KW-1185">Reference proteome</keyword>